<accession>K9HPW7</accession>
<dbReference type="Pfam" id="PF02784">
    <property type="entry name" value="Orn_Arg_deC_N"/>
    <property type="match status" value="1"/>
</dbReference>
<dbReference type="Proteomes" id="UP000009881">
    <property type="component" value="Unassembled WGS sequence"/>
</dbReference>
<evidence type="ECO:0000256" key="8">
    <source>
        <dbReference type="RuleBase" id="RU003738"/>
    </source>
</evidence>
<gene>
    <name evidence="5" type="primary">lysA</name>
    <name evidence="11" type="ORF">C882_2406</name>
</gene>
<evidence type="ECO:0000259" key="10">
    <source>
        <dbReference type="Pfam" id="PF02784"/>
    </source>
</evidence>
<keyword evidence="5 8" id="KW-0457">Lysine biosynthesis</keyword>
<dbReference type="InterPro" id="IPR022657">
    <property type="entry name" value="De-COase2_CS"/>
</dbReference>
<feature type="active site" description="Proton donor" evidence="7">
    <location>
        <position position="349"/>
    </location>
</feature>
<dbReference type="InterPro" id="IPR002986">
    <property type="entry name" value="DAP_deCOOHase_LysA"/>
</dbReference>
<protein>
    <recommendedName>
        <fullName evidence="5 6">Diaminopimelate decarboxylase</fullName>
        <shortName evidence="5">DAP decarboxylase</shortName>
        <shortName evidence="5">DAPDC</shortName>
        <ecNumber evidence="5 6">4.1.1.20</ecNumber>
    </recommendedName>
</protein>
<dbReference type="NCBIfam" id="TIGR01048">
    <property type="entry name" value="lysA"/>
    <property type="match status" value="1"/>
</dbReference>
<evidence type="ECO:0000313" key="11">
    <source>
        <dbReference type="EMBL" id="EKV32328.1"/>
    </source>
</evidence>
<dbReference type="InterPro" id="IPR022653">
    <property type="entry name" value="De-COase2_pyr-phos_BS"/>
</dbReference>
<dbReference type="GO" id="GO:0009089">
    <property type="term" value="P:lysine biosynthetic process via diaminopimelate"/>
    <property type="evidence" value="ECO:0007669"/>
    <property type="project" value="UniProtKB-UniRule"/>
</dbReference>
<evidence type="ECO:0000256" key="1">
    <source>
        <dbReference type="ARBA" id="ARBA00001933"/>
    </source>
</evidence>
<name>K9HPW7_9PROT</name>
<evidence type="ECO:0000256" key="6">
    <source>
        <dbReference type="NCBIfam" id="TIGR01048"/>
    </source>
</evidence>
<dbReference type="SUPFAM" id="SSF50621">
    <property type="entry name" value="Alanine racemase C-terminal domain-like"/>
    <property type="match status" value="1"/>
</dbReference>
<comment type="cofactor">
    <cofactor evidence="1 5 7 8">
        <name>pyridoxal 5'-phosphate</name>
        <dbReference type="ChEBI" id="CHEBI:597326"/>
    </cofactor>
</comment>
<dbReference type="PRINTS" id="PR01179">
    <property type="entry name" value="ODADCRBXLASE"/>
</dbReference>
<evidence type="ECO:0000259" key="9">
    <source>
        <dbReference type="Pfam" id="PF00278"/>
    </source>
</evidence>
<dbReference type="Pfam" id="PF00278">
    <property type="entry name" value="Orn_DAP_Arg_deC"/>
    <property type="match status" value="1"/>
</dbReference>
<keyword evidence="3 5" id="KW-0663">Pyridoxal phosphate</keyword>
<feature type="binding site" evidence="5">
    <location>
        <position position="350"/>
    </location>
    <ligand>
        <name>substrate</name>
    </ligand>
</feature>
<dbReference type="SUPFAM" id="SSF51419">
    <property type="entry name" value="PLP-binding barrel"/>
    <property type="match status" value="1"/>
</dbReference>
<feature type="binding site" evidence="5">
    <location>
        <begin position="278"/>
        <end position="281"/>
    </location>
    <ligand>
        <name>pyridoxal 5'-phosphate</name>
        <dbReference type="ChEBI" id="CHEBI:597326"/>
    </ligand>
</feature>
<evidence type="ECO:0000256" key="2">
    <source>
        <dbReference type="ARBA" id="ARBA00022793"/>
    </source>
</evidence>
<organism evidence="11 12">
    <name type="scientific">Caenispirillum salinarum AK4</name>
    <dbReference type="NCBI Taxonomy" id="1238182"/>
    <lineage>
        <taxon>Bacteria</taxon>
        <taxon>Pseudomonadati</taxon>
        <taxon>Pseudomonadota</taxon>
        <taxon>Alphaproteobacteria</taxon>
        <taxon>Rhodospirillales</taxon>
        <taxon>Novispirillaceae</taxon>
        <taxon>Caenispirillum</taxon>
    </lineage>
</organism>
<comment type="pathway">
    <text evidence="5 8">Amino-acid biosynthesis; L-lysine biosynthesis via DAP pathway; L-lysine from DL-2,6-diaminopimelate: step 1/1.</text>
</comment>
<dbReference type="EC" id="4.1.1.20" evidence="5 6"/>
<dbReference type="OrthoDB" id="9802241at2"/>
<keyword evidence="12" id="KW-1185">Reference proteome</keyword>
<reference evidence="11 12" key="1">
    <citation type="journal article" date="2013" name="Genome Announc.">
        <title>Draft Genome Sequence of an Alphaproteobacterium, Caenispirillum salinarum AK4(T), Isolated from a Solar Saltern.</title>
        <authorList>
            <person name="Khatri I."/>
            <person name="Singh A."/>
            <person name="Korpole S."/>
            <person name="Pinnaka A.K."/>
            <person name="Subramanian S."/>
        </authorList>
    </citation>
    <scope>NUCLEOTIDE SEQUENCE [LARGE SCALE GENOMIC DNA]</scope>
    <source>
        <strain evidence="11 12">AK4</strain>
    </source>
</reference>
<dbReference type="Gene3D" id="2.40.37.10">
    <property type="entry name" value="Lyase, Ornithine Decarboxylase, Chain A, domain 1"/>
    <property type="match status" value="1"/>
</dbReference>
<dbReference type="PATRIC" id="fig|1238182.3.peg.366"/>
<comment type="caution">
    <text evidence="11">The sequence shown here is derived from an EMBL/GenBank/DDBJ whole genome shotgun (WGS) entry which is preliminary data.</text>
</comment>
<evidence type="ECO:0000256" key="5">
    <source>
        <dbReference type="HAMAP-Rule" id="MF_02120"/>
    </source>
</evidence>
<feature type="binding site" evidence="5">
    <location>
        <position position="378"/>
    </location>
    <ligand>
        <name>pyridoxal 5'-phosphate</name>
        <dbReference type="ChEBI" id="CHEBI:597326"/>
    </ligand>
</feature>
<dbReference type="EMBL" id="ANHY01000003">
    <property type="protein sequence ID" value="EKV32328.1"/>
    <property type="molecule type" value="Genomic_DNA"/>
</dbReference>
<dbReference type="PROSITE" id="PS00879">
    <property type="entry name" value="ODR_DC_2_2"/>
    <property type="match status" value="1"/>
</dbReference>
<dbReference type="InterPro" id="IPR022644">
    <property type="entry name" value="De-COase2_N"/>
</dbReference>
<dbReference type="PANTHER" id="PTHR43727:SF2">
    <property type="entry name" value="GROUP IV DECARBOXYLASE"/>
    <property type="match status" value="1"/>
</dbReference>
<dbReference type="InterPro" id="IPR022643">
    <property type="entry name" value="De-COase2_C"/>
</dbReference>
<feature type="modified residue" description="N6-(pyridoxal phosphate)lysine" evidence="5 7">
    <location>
        <position position="62"/>
    </location>
</feature>
<dbReference type="InterPro" id="IPR000183">
    <property type="entry name" value="Orn/DAP/Arg_de-COase"/>
</dbReference>
<dbReference type="InterPro" id="IPR029066">
    <property type="entry name" value="PLP-binding_barrel"/>
</dbReference>
<proteinExistence type="inferred from homology"/>
<keyword evidence="4 5" id="KW-0456">Lyase</keyword>
<keyword evidence="2 5" id="KW-0210">Decarboxylase</keyword>
<dbReference type="GO" id="GO:0030170">
    <property type="term" value="F:pyridoxal phosphate binding"/>
    <property type="evidence" value="ECO:0007669"/>
    <property type="project" value="UniProtKB-UniRule"/>
</dbReference>
<dbReference type="HAMAP" id="MF_02120">
    <property type="entry name" value="LysA"/>
    <property type="match status" value="1"/>
</dbReference>
<evidence type="ECO:0000256" key="4">
    <source>
        <dbReference type="ARBA" id="ARBA00023239"/>
    </source>
</evidence>
<feature type="binding site" evidence="5">
    <location>
        <position position="281"/>
    </location>
    <ligand>
        <name>substrate</name>
    </ligand>
</feature>
<dbReference type="PROSITE" id="PS00878">
    <property type="entry name" value="ODR_DC_2_1"/>
    <property type="match status" value="1"/>
</dbReference>
<dbReference type="eggNOG" id="COG0019">
    <property type="taxonomic scope" value="Bacteria"/>
</dbReference>
<comment type="function">
    <text evidence="5">Specifically catalyzes the decarboxylation of meso-diaminopimelate (meso-DAP) to L-lysine.</text>
</comment>
<evidence type="ECO:0000313" key="12">
    <source>
        <dbReference type="Proteomes" id="UP000009881"/>
    </source>
</evidence>
<evidence type="ECO:0000256" key="3">
    <source>
        <dbReference type="ARBA" id="ARBA00022898"/>
    </source>
</evidence>
<feature type="binding site" evidence="5">
    <location>
        <position position="241"/>
    </location>
    <ligand>
        <name>pyridoxal 5'-phosphate</name>
        <dbReference type="ChEBI" id="CHEBI:597326"/>
    </ligand>
</feature>
<dbReference type="InterPro" id="IPR009006">
    <property type="entry name" value="Ala_racemase/Decarboxylase_C"/>
</dbReference>
<keyword evidence="5" id="KW-0028">Amino-acid biosynthesis</keyword>
<dbReference type="FunFam" id="3.20.20.10:FF:000003">
    <property type="entry name" value="Diaminopimelate decarboxylase"/>
    <property type="match status" value="1"/>
</dbReference>
<feature type="domain" description="Orn/DAP/Arg decarboxylase 2 C-terminal" evidence="9">
    <location>
        <begin position="30"/>
        <end position="376"/>
    </location>
</feature>
<sequence>MHHFTSRDGVLHCEDVSLETIAAEVGTPVYVYSTATLTRHWGVFTGALKDAGLDATVCFATKANGNVAVLRTLADLGAGADVVSGGELFVARHAGVPADRIVFSGVGKTRDELAYALDEGIFQINVESKSELEMLDAVAREKGVKAPIAIRINPDVEAGTHEKITTGKFDNKFGIAWTQAHALYRKAAGMDGIAVKAIAMHIGSQIADLSPFDAAFGRMRDLLAILRRDGIEIERLDIGGGLGVPYDREGDPTPMPPADYARVIARNLGDLGCRLVLEPGRLITANAGVLLSRVVHRKEGATRSFLICDAGMNDLARPAMYDAFHAIEPVRAPAPGVENEHVDVVGPICESSDVFGKQRALPPMQAGDLLVFRTAGAYGATMSNMYNGRPLVPEVLVKDGEYAVVRRRPTWQEMIALESPAPWQG</sequence>
<dbReference type="AlphaFoldDB" id="K9HPW7"/>
<dbReference type="GO" id="GO:0008836">
    <property type="term" value="F:diaminopimelate decarboxylase activity"/>
    <property type="evidence" value="ECO:0007669"/>
    <property type="project" value="UniProtKB-UniRule"/>
</dbReference>
<feature type="domain" description="Orn/DAP/Arg decarboxylase 2 N-terminal" evidence="10">
    <location>
        <begin position="47"/>
        <end position="285"/>
    </location>
</feature>
<feature type="binding site" evidence="5">
    <location>
        <position position="317"/>
    </location>
    <ligand>
        <name>substrate</name>
    </ligand>
</feature>
<feature type="binding site" evidence="5">
    <location>
        <position position="378"/>
    </location>
    <ligand>
        <name>substrate</name>
    </ligand>
</feature>
<dbReference type="UniPathway" id="UPA00034">
    <property type="reaction ID" value="UER00027"/>
</dbReference>
<dbReference type="Gene3D" id="3.20.20.10">
    <property type="entry name" value="Alanine racemase"/>
    <property type="match status" value="1"/>
</dbReference>
<dbReference type="PANTHER" id="PTHR43727">
    <property type="entry name" value="DIAMINOPIMELATE DECARBOXYLASE"/>
    <property type="match status" value="1"/>
</dbReference>
<dbReference type="PRINTS" id="PR01181">
    <property type="entry name" value="DAPDCRBXLASE"/>
</dbReference>
<comment type="similarity">
    <text evidence="5">Belongs to the Orn/Lys/Arg decarboxylase class-II family. LysA subfamily.</text>
</comment>
<evidence type="ECO:0000256" key="7">
    <source>
        <dbReference type="PIRSR" id="PIRSR600183-50"/>
    </source>
</evidence>
<feature type="binding site" evidence="5">
    <location>
        <position position="321"/>
    </location>
    <ligand>
        <name>substrate</name>
    </ligand>
</feature>
<comment type="subunit">
    <text evidence="5">Homodimer.</text>
</comment>
<dbReference type="CDD" id="cd06828">
    <property type="entry name" value="PLPDE_III_DapDC"/>
    <property type="match status" value="1"/>
</dbReference>
<comment type="catalytic activity">
    <reaction evidence="5 8">
        <text>meso-2,6-diaminopimelate + H(+) = L-lysine + CO2</text>
        <dbReference type="Rhea" id="RHEA:15101"/>
        <dbReference type="ChEBI" id="CHEBI:15378"/>
        <dbReference type="ChEBI" id="CHEBI:16526"/>
        <dbReference type="ChEBI" id="CHEBI:32551"/>
        <dbReference type="ChEBI" id="CHEBI:57791"/>
        <dbReference type="EC" id="4.1.1.20"/>
    </reaction>
</comment>
<dbReference type="STRING" id="1238182.C882_2406"/>
<dbReference type="RefSeq" id="WP_009538816.1">
    <property type="nucleotide sequence ID" value="NZ_ANHY01000003.1"/>
</dbReference>